<gene>
    <name evidence="1" type="ORF">DLAC_03722</name>
</gene>
<proteinExistence type="predicted"/>
<protein>
    <submittedName>
        <fullName evidence="1">Uncharacterized protein</fullName>
    </submittedName>
</protein>
<reference evidence="1 2" key="1">
    <citation type="submission" date="2015-12" db="EMBL/GenBank/DDBJ databases">
        <title>Dictyostelia acquired genes for synthesis and detection of signals that induce cell-type specialization by lateral gene transfer from prokaryotes.</title>
        <authorList>
            <person name="Gloeckner G."/>
            <person name="Schaap P."/>
        </authorList>
    </citation>
    <scope>NUCLEOTIDE SEQUENCE [LARGE SCALE GENOMIC DNA]</scope>
    <source>
        <strain evidence="1 2">TK</strain>
    </source>
</reference>
<dbReference type="EMBL" id="LODT01000020">
    <property type="protein sequence ID" value="KYQ99777.1"/>
    <property type="molecule type" value="Genomic_DNA"/>
</dbReference>
<evidence type="ECO:0000313" key="2">
    <source>
        <dbReference type="Proteomes" id="UP000076078"/>
    </source>
</evidence>
<evidence type="ECO:0000313" key="1">
    <source>
        <dbReference type="EMBL" id="KYQ99777.1"/>
    </source>
</evidence>
<dbReference type="AlphaFoldDB" id="A0A152A0K7"/>
<dbReference type="InParanoid" id="A0A152A0K7"/>
<comment type="caution">
    <text evidence="1">The sequence shown here is derived from an EMBL/GenBank/DDBJ whole genome shotgun (WGS) entry which is preliminary data.</text>
</comment>
<keyword evidence="2" id="KW-1185">Reference proteome</keyword>
<dbReference type="Proteomes" id="UP000076078">
    <property type="component" value="Unassembled WGS sequence"/>
</dbReference>
<name>A0A152A0K7_TIELA</name>
<sequence length="1170" mass="138256">MIENSNHNINELNNQINRANVLEFLLNGETNSSQKFLLIRDVDIMRTLITEFEIWINQNHIETQRLKRIFDLIYTSDHWDYSYFLNLIEYNDFNKNLFSMITFIWVIKTQYNLETCRQYLDILQSKEYILNDFFKLLYSEFQNNLDMELHNNMLLGGKKYGIPIKRVNLNENIAFANGIIPNIVNSANYFIIDKFLKFYLNVINGINIYGDQVIHLLKILYYLDKTKINIDIYYQGLKYLCQYLPNLIEKYGSKKYGYDIVYKYMLFELLYSKETFQYLSTDQLDSLLPIIKTILPIYHSVENKLGFQFLIDIFGTQFDNELQLHFINCSSCNKFSYFSKQFQKDIIINTIKEVEIENLNLKFLNYLLSDCNVITDYFNLNNQQNISFIFSKHKPLSNENIIKIIKMQSDLFQINYSNLLIILIDLVQLNAEFIDIVNFVRDHFGLDTFLLVRDDYIKMLGSCFQVSKNPIYISSIINQFLAFKDVYGGKEILEQLKKLIESEPHSKYLITEMFLNEFDSLDIKEFLNEIYDIVMPFQYIKNSSHLISSLMYLFNHHYRELNINFEVGTNFFLSTLIKMVTSRSTSMPKCELKCYMKVVRNSLVLLKEPLKLHLLPLIDIIMTLASKGPLDIEFTQLLLDFLKRHNSRSTLKVRDIVKDDSKYNGLNLELVIDYSFGNGLESEILKSWYQKDKNHSILFDYYYHFMKKPYPFTKDFIQQANEMELTKITILSTRDQTLDNVIKQLQPEQSLYFKRLSNYTNETLSYCKSLPFNVIEKIIKFIYMDEEFSIHYKISLSTISWKFFQVCSDLVNNHVIRDLEIYSNVSFHPKYCLLKVSPRELKSKDLEYFPFTMISKKLFKNTEVYESDFSSIGNIDMFPKMKQLKELRVISNPMNPYAEDIFKNSILRSQLNSLESFKIQLFHSFKSLDVIGHLLNTNPSLNQITIYQVENDNASHLLSSMNKILSHKTQRKSLVVEFVLSITNRFRVYPNYVEIILLVNKMIIFDIRNLNILQGIESFTNLKCIQINECTGENENFINILNHSPILESCQIRFYNSHSLELTQSLIQSDQFKFPYLTIEIPNQKQSLFSQLNFSQLRLTLSIIYIMLPPNTMSEQQILNSLTGSSNLTFQSKSIKYFNYYEPHYTKLKQKHLLYTFTVNSSGTTNNNNN</sequence>
<organism evidence="1 2">
    <name type="scientific">Tieghemostelium lacteum</name>
    <name type="common">Slime mold</name>
    <name type="synonym">Dictyostelium lacteum</name>
    <dbReference type="NCBI Taxonomy" id="361077"/>
    <lineage>
        <taxon>Eukaryota</taxon>
        <taxon>Amoebozoa</taxon>
        <taxon>Evosea</taxon>
        <taxon>Eumycetozoa</taxon>
        <taxon>Dictyostelia</taxon>
        <taxon>Dictyosteliales</taxon>
        <taxon>Raperosteliaceae</taxon>
        <taxon>Tieghemostelium</taxon>
    </lineage>
</organism>
<dbReference type="FunCoup" id="A0A152A0K7">
    <property type="interactions" value="3"/>
</dbReference>
<accession>A0A152A0K7</accession>